<reference evidence="6" key="1">
    <citation type="submission" date="2025-08" db="UniProtKB">
        <authorList>
            <consortium name="RefSeq"/>
        </authorList>
    </citation>
    <scope>IDENTIFICATION</scope>
</reference>
<comment type="caution">
    <text evidence="1">Lacks conserved residue(s) required for the propagation of feature annotation.</text>
</comment>
<dbReference type="Proteomes" id="UP000515150">
    <property type="component" value="Chromosome 24"/>
</dbReference>
<dbReference type="Pfam" id="PF22069">
    <property type="entry name" value="Androglobin_IV"/>
    <property type="match status" value="1"/>
</dbReference>
<feature type="compositionally biased region" description="Basic and acidic residues" evidence="2">
    <location>
        <begin position="106"/>
        <end position="115"/>
    </location>
</feature>
<feature type="compositionally biased region" description="Basic and acidic residues" evidence="2">
    <location>
        <begin position="1335"/>
        <end position="1352"/>
    </location>
</feature>
<accession>A0A6P7LPL8</accession>
<dbReference type="CDD" id="cd22307">
    <property type="entry name" value="Adgb_C_mid-like"/>
    <property type="match status" value="1"/>
</dbReference>
<evidence type="ECO:0000259" key="4">
    <source>
        <dbReference type="PROSITE" id="PS52042"/>
    </source>
</evidence>
<evidence type="ECO:0000313" key="6">
    <source>
        <dbReference type="RefSeq" id="XP_028996140.1"/>
    </source>
</evidence>
<feature type="compositionally biased region" description="Polar residues" evidence="2">
    <location>
        <begin position="1487"/>
        <end position="1498"/>
    </location>
</feature>
<dbReference type="Pfam" id="PF22068">
    <property type="entry name" value="Androglobin_II"/>
    <property type="match status" value="1"/>
</dbReference>
<feature type="compositionally biased region" description="Basic and acidic residues" evidence="2">
    <location>
        <begin position="528"/>
        <end position="552"/>
    </location>
</feature>
<feature type="region of interest" description="Disordered" evidence="2">
    <location>
        <begin position="838"/>
        <end position="859"/>
    </location>
</feature>
<feature type="region of interest" description="Disordered" evidence="2">
    <location>
        <begin position="506"/>
        <end position="553"/>
    </location>
</feature>
<evidence type="ECO:0000256" key="2">
    <source>
        <dbReference type="SAM" id="MobiDB-lite"/>
    </source>
</evidence>
<dbReference type="GO" id="GO:0004198">
    <property type="term" value="F:calcium-dependent cysteine-type endopeptidase activity"/>
    <property type="evidence" value="ECO:0007669"/>
    <property type="project" value="InterPro"/>
</dbReference>
<feature type="domain" description="Globin" evidence="4">
    <location>
        <begin position="719"/>
        <end position="923"/>
    </location>
</feature>
<dbReference type="InterPro" id="IPR053033">
    <property type="entry name" value="Androglobin-like"/>
</dbReference>
<dbReference type="InterPro" id="IPR054093">
    <property type="entry name" value="Androglobin_II"/>
</dbReference>
<gene>
    <name evidence="6" type="primary">adgb</name>
</gene>
<dbReference type="CTD" id="79747"/>
<feature type="compositionally biased region" description="Polar residues" evidence="2">
    <location>
        <begin position="116"/>
        <end position="125"/>
    </location>
</feature>
<feature type="region of interest" description="Disordered" evidence="2">
    <location>
        <begin position="39"/>
        <end position="64"/>
    </location>
</feature>
<evidence type="ECO:0000313" key="5">
    <source>
        <dbReference type="Proteomes" id="UP000515150"/>
    </source>
</evidence>
<proteinExistence type="predicted"/>
<dbReference type="KEGG" id="bspl:114849173"/>
<dbReference type="InParanoid" id="A0A6P7LPL8"/>
<feature type="compositionally biased region" description="Basic and acidic residues" evidence="2">
    <location>
        <begin position="1241"/>
        <end position="1251"/>
    </location>
</feature>
<keyword evidence="5" id="KW-1185">Reference proteome</keyword>
<dbReference type="OrthoDB" id="9374162at2759"/>
<feature type="domain" description="Calpain catalytic" evidence="3">
    <location>
        <begin position="147"/>
        <end position="325"/>
    </location>
</feature>
<dbReference type="PROSITE" id="PS52042">
    <property type="entry name" value="GLOBIN_CP_ADGB"/>
    <property type="match status" value="1"/>
</dbReference>
<dbReference type="PROSITE" id="PS50096">
    <property type="entry name" value="IQ"/>
    <property type="match status" value="1"/>
</dbReference>
<dbReference type="RefSeq" id="XP_028996140.1">
    <property type="nucleotide sequence ID" value="XM_029140307.3"/>
</dbReference>
<sequence>MQWMQTPPTWKLSCLATRKPLGSEVAAKQTHLWPSELTPPGLFPGSTMAKPPANKKENTSSKVSLQDRQAASLLVTSSESLESLWRCRFPIWPEWSDAEVNKEKWVSSKGDENGKTSKTPSAVNPQLSCFEDPEGKIRLPASLKVHSWKRPVEFLVNKGPVIVQNLEAFDLISPNDHLICSELMRWIISEIYIVWSLHKSTSTDQEGWKPWEHIYSLCEVVKGHLPLYNHYGKYAVRLYWMGCWRKIMVDDSMPFDEENNLLLPASTFQSELWPMLLAKALIKVANTNVVFEDCGEIGELSFIHILTGWIPEMTPVKPIHLRQIWDFLQDTIPIFTYSDESLSETNPQTVDTAAQRESQKSFPEVVVCAGYYHQPHNHSLVFNQMSLCSVSLRQYGLLLPHSHIVLLTRTRSCQLEAPPKSPPVPRWKLIRPRKEIVVTDEPQTLPLLKPEQCVEVASPFLSYRVSSSTGSIQEIRAKSGTQKKHSYGFPIVSIPEREEAECEEGFESDGAVRTTTVPESTDKIQVTAEDRRKDDDDISSVKKEPETEEHAAPIEPVLQGTWVEIDDFAKCFQTLFVFHKPKLYPHQSHASQFKSTVLSKGASGSAGSLPVTSAVASNECSEVRGTHYLCVDSLQPLQVLVSFSALLLWGDAVEEKKEISSACRCAVLHAQLHSWKSLRSHLPLLTIKTASSKAAILKLPPGRHVLSFHAKAALGYHIHLCSKTSFIFGEEDHIMSQLSKESVRFIEQASSMLKALSRVVTSFSDERDQLLARKALDKTHCPKNISSTLEKWEHNKVFNCAVYHMLCEALGRRLNAEERFAVLALTTDPSPLATYREHTPTFNGESVPPESWRERKPTDEEVKAVTTIQAGFRGRLVREILKASEPGTKENLSASKILVDMWQKVESDAEKHAIFLLRYVVEHCVGREELYPCQQDEWTRITFADYSVSLQDSANSWVLVFREVFMVPKEMLLVTNVFSQIPNCLLHVINNDTGQEVEMVFGKPAPHIYKPNMFGYTFVAEAITPESIPVGAKWTMRLIGSREPLPSLSRETANSAFSVREFRDYYIPNDKSIVCRYFVQVTTDVLGTILFQTSKPDVLIHLSILDHEEEVAGKTGRGCVAIPVFEFMNGKDEKDHDQETLPTEVVDASQQGAGMDSAAGKSVPSQCRLPSETAGHKYMVQAEVLHKSWDLDESQLAFVCMLREQEKNELRVYKPEDLKSPSIAGRLSHLWHKSVTPKTNRKSDGDKEKGKPAASSKSVSRQEMSLDASKPHWTLRVVIDKSKAENIEVKKDTERTDQIRAVKKAWELAEPGRCEKALQSRLKFINRDQPQASDETIKHDAGSVTDSSRDDCNASLSPLSQKVTTTSSCPHMDYTPFIRSQKDLPVLMDSHIEEIQQRERLEKIQTYRLVRENMLERHNELEVRRKELMRHQLSTYENMQAASQQRHEDFLNTCKAFNSRQMAELGLNEKEAPEETQQAVGGKAAPSSATTRQPNKSAKSAGKKK</sequence>
<dbReference type="GO" id="GO:0006508">
    <property type="term" value="P:proteolysis"/>
    <property type="evidence" value="ECO:0007669"/>
    <property type="project" value="InterPro"/>
</dbReference>
<dbReference type="SUPFAM" id="SSF54001">
    <property type="entry name" value="Cysteine proteinases"/>
    <property type="match status" value="1"/>
</dbReference>
<dbReference type="InterPro" id="IPR038765">
    <property type="entry name" value="Papain-like_cys_pep_sf"/>
</dbReference>
<dbReference type="InterPro" id="IPR054094">
    <property type="entry name" value="Androglobin_IV"/>
</dbReference>
<dbReference type="Pfam" id="PF00648">
    <property type="entry name" value="Peptidase_C2"/>
    <property type="match status" value="1"/>
</dbReference>
<dbReference type="PROSITE" id="PS50203">
    <property type="entry name" value="CALPAIN_CAT"/>
    <property type="match status" value="1"/>
</dbReference>
<feature type="region of interest" description="Disordered" evidence="2">
    <location>
        <begin position="1465"/>
        <end position="1505"/>
    </location>
</feature>
<feature type="region of interest" description="Disordered" evidence="2">
    <location>
        <begin position="106"/>
        <end position="125"/>
    </location>
</feature>
<name>A0A6P7LPL8_BETSP</name>
<feature type="region of interest" description="Disordered" evidence="2">
    <location>
        <begin position="1327"/>
        <end position="1353"/>
    </location>
</feature>
<evidence type="ECO:0000256" key="1">
    <source>
        <dbReference type="PROSITE-ProRule" id="PRU00239"/>
    </source>
</evidence>
<feature type="region of interest" description="Disordered" evidence="2">
    <location>
        <begin position="1229"/>
        <end position="1267"/>
    </location>
</feature>
<dbReference type="InterPro" id="IPR054095">
    <property type="entry name" value="Androglobin_V"/>
</dbReference>
<evidence type="ECO:0000259" key="3">
    <source>
        <dbReference type="PROSITE" id="PS50203"/>
    </source>
</evidence>
<organism evidence="5 6">
    <name type="scientific">Betta splendens</name>
    <name type="common">Siamese fighting fish</name>
    <dbReference type="NCBI Taxonomy" id="158456"/>
    <lineage>
        <taxon>Eukaryota</taxon>
        <taxon>Metazoa</taxon>
        <taxon>Chordata</taxon>
        <taxon>Craniata</taxon>
        <taxon>Vertebrata</taxon>
        <taxon>Euteleostomi</taxon>
        <taxon>Actinopterygii</taxon>
        <taxon>Neopterygii</taxon>
        <taxon>Teleostei</taxon>
        <taxon>Neoteleostei</taxon>
        <taxon>Acanthomorphata</taxon>
        <taxon>Anabantaria</taxon>
        <taxon>Anabantiformes</taxon>
        <taxon>Anabantoidei</taxon>
        <taxon>Osphronemidae</taxon>
        <taxon>Betta</taxon>
    </lineage>
</organism>
<dbReference type="PANTHER" id="PTHR46298">
    <property type="entry name" value="ANDROGLOBIN"/>
    <property type="match status" value="1"/>
</dbReference>
<dbReference type="GeneID" id="114849173"/>
<dbReference type="Pfam" id="PF22070">
    <property type="entry name" value="Androglobin_V"/>
    <property type="match status" value="2"/>
</dbReference>
<protein>
    <submittedName>
        <fullName evidence="6">Androglobin isoform X1</fullName>
    </submittedName>
</protein>
<dbReference type="InterPro" id="IPR001300">
    <property type="entry name" value="Peptidase_C2_calpain_cat"/>
</dbReference>
<dbReference type="InterPro" id="IPR057249">
    <property type="entry name" value="Globin_CP_ADGB"/>
</dbReference>
<dbReference type="PANTHER" id="PTHR46298:SF1">
    <property type="entry name" value="ANDROGLOBIN"/>
    <property type="match status" value="1"/>
</dbReference>